<dbReference type="GO" id="GO:0003723">
    <property type="term" value="F:RNA binding"/>
    <property type="evidence" value="ECO:0007669"/>
    <property type="project" value="InterPro"/>
</dbReference>
<feature type="binding site" evidence="4 6">
    <location>
        <position position="111"/>
    </location>
    <ligand>
        <name>substrate</name>
    </ligand>
</feature>
<dbReference type="InterPro" id="IPR001406">
    <property type="entry name" value="PsdUridine_synth_TruA"/>
</dbReference>
<dbReference type="EMBL" id="AP027925">
    <property type="protein sequence ID" value="BED92835.1"/>
    <property type="molecule type" value="Genomic_DNA"/>
</dbReference>
<evidence type="ECO:0000313" key="9">
    <source>
        <dbReference type="EMBL" id="BED92835.1"/>
    </source>
</evidence>
<evidence type="ECO:0000256" key="5">
    <source>
        <dbReference type="PIRSR" id="PIRSR001430-1"/>
    </source>
</evidence>
<dbReference type="CDD" id="cd02570">
    <property type="entry name" value="PseudoU_synth_EcTruA"/>
    <property type="match status" value="1"/>
</dbReference>
<evidence type="ECO:0000256" key="7">
    <source>
        <dbReference type="RuleBase" id="RU003792"/>
    </source>
</evidence>
<evidence type="ECO:0000256" key="6">
    <source>
        <dbReference type="PIRSR" id="PIRSR001430-2"/>
    </source>
</evidence>
<comment type="function">
    <text evidence="4">Formation of pseudouridine at positions 38, 39 and 40 in the anticodon stem and loop of transfer RNAs.</text>
</comment>
<dbReference type="Gene3D" id="3.30.70.660">
    <property type="entry name" value="Pseudouridine synthase I, catalytic domain, C-terminal subdomain"/>
    <property type="match status" value="1"/>
</dbReference>
<dbReference type="InterPro" id="IPR020097">
    <property type="entry name" value="PsdUridine_synth_TruA_a/b_dom"/>
</dbReference>
<gene>
    <name evidence="4" type="primary">truA</name>
    <name evidence="9" type="ORF">RsTaC01_0726</name>
</gene>
<dbReference type="InterPro" id="IPR020103">
    <property type="entry name" value="PsdUridine_synth_cat_dom_sf"/>
</dbReference>
<keyword evidence="2 4" id="KW-0819">tRNA processing</keyword>
<dbReference type="PANTHER" id="PTHR11142">
    <property type="entry name" value="PSEUDOURIDYLATE SYNTHASE"/>
    <property type="match status" value="1"/>
</dbReference>
<organism evidence="9">
    <name type="scientific">Candidatus Paraimprobicoccus trichonymphae</name>
    <dbReference type="NCBI Taxonomy" id="3033793"/>
    <lineage>
        <taxon>Bacteria</taxon>
        <taxon>Bacillati</taxon>
        <taxon>Bacillota</taxon>
        <taxon>Clostridia</taxon>
        <taxon>Candidatus Paraimprobicoccus</taxon>
    </lineage>
</organism>
<dbReference type="GO" id="GO:0160147">
    <property type="term" value="F:tRNA pseudouridine(38-40) synthase activity"/>
    <property type="evidence" value="ECO:0007669"/>
    <property type="project" value="UniProtKB-EC"/>
</dbReference>
<dbReference type="InterPro" id="IPR020094">
    <property type="entry name" value="TruA/RsuA/RluB/E/F_N"/>
</dbReference>
<dbReference type="Proteomes" id="UP001335720">
    <property type="component" value="Chromosome"/>
</dbReference>
<protein>
    <recommendedName>
        <fullName evidence="4">tRNA pseudouridine synthase A</fullName>
        <ecNumber evidence="4">5.4.99.12</ecNumber>
    </recommendedName>
    <alternativeName>
        <fullName evidence="4">tRNA pseudouridine(38-40) synthase</fullName>
    </alternativeName>
    <alternativeName>
        <fullName evidence="4">tRNA pseudouridylate synthase I</fullName>
    </alternativeName>
    <alternativeName>
        <fullName evidence="4">tRNA-uridine isomerase I</fullName>
    </alternativeName>
</protein>
<dbReference type="AlphaFoldDB" id="A0AA48L1I3"/>
<feature type="domain" description="Pseudouridine synthase I TruA alpha/beta" evidence="8">
    <location>
        <begin position="144"/>
        <end position="245"/>
    </location>
</feature>
<feature type="active site" description="Nucleophile" evidence="4 5">
    <location>
        <position position="53"/>
    </location>
</feature>
<proteinExistence type="inferred from homology"/>
<comment type="subunit">
    <text evidence="4">Homodimer.</text>
</comment>
<name>A0AA48L1I3_9FIRM</name>
<dbReference type="PANTHER" id="PTHR11142:SF0">
    <property type="entry name" value="TRNA PSEUDOURIDINE SYNTHASE-LIKE 1"/>
    <property type="match status" value="1"/>
</dbReference>
<keyword evidence="3 4" id="KW-0413">Isomerase</keyword>
<dbReference type="EC" id="5.4.99.12" evidence="4"/>
<evidence type="ECO:0000256" key="2">
    <source>
        <dbReference type="ARBA" id="ARBA00022694"/>
    </source>
</evidence>
<dbReference type="InterPro" id="IPR020095">
    <property type="entry name" value="PsdUridine_synth_TruA_C"/>
</dbReference>
<dbReference type="HAMAP" id="MF_00171">
    <property type="entry name" value="TruA"/>
    <property type="match status" value="1"/>
</dbReference>
<evidence type="ECO:0000256" key="1">
    <source>
        <dbReference type="ARBA" id="ARBA00009375"/>
    </source>
</evidence>
<comment type="catalytic activity">
    <reaction evidence="4 7">
        <text>uridine(38/39/40) in tRNA = pseudouridine(38/39/40) in tRNA</text>
        <dbReference type="Rhea" id="RHEA:22376"/>
        <dbReference type="Rhea" id="RHEA-COMP:10085"/>
        <dbReference type="Rhea" id="RHEA-COMP:10087"/>
        <dbReference type="ChEBI" id="CHEBI:65314"/>
        <dbReference type="ChEBI" id="CHEBI:65315"/>
        <dbReference type="EC" id="5.4.99.12"/>
    </reaction>
</comment>
<accession>A0AA48L1I3</accession>
<dbReference type="FunFam" id="3.30.70.580:FF:000001">
    <property type="entry name" value="tRNA pseudouridine synthase A"/>
    <property type="match status" value="1"/>
</dbReference>
<comment type="similarity">
    <text evidence="1 4 7">Belongs to the tRNA pseudouridine synthase TruA family.</text>
</comment>
<dbReference type="PIRSF" id="PIRSF001430">
    <property type="entry name" value="tRNA_psdUrid_synth"/>
    <property type="match status" value="1"/>
</dbReference>
<evidence type="ECO:0000259" key="8">
    <source>
        <dbReference type="Pfam" id="PF01416"/>
    </source>
</evidence>
<dbReference type="Pfam" id="PF01416">
    <property type="entry name" value="PseudoU_synth_1"/>
    <property type="match status" value="2"/>
</dbReference>
<dbReference type="SUPFAM" id="SSF55120">
    <property type="entry name" value="Pseudouridine synthase"/>
    <property type="match status" value="1"/>
</dbReference>
<evidence type="ECO:0000256" key="4">
    <source>
        <dbReference type="HAMAP-Rule" id="MF_00171"/>
    </source>
</evidence>
<dbReference type="GO" id="GO:0031119">
    <property type="term" value="P:tRNA pseudouridine synthesis"/>
    <property type="evidence" value="ECO:0007669"/>
    <property type="project" value="UniProtKB-UniRule"/>
</dbReference>
<sequence length="248" mass="29116">MRKNILINISFDGKNYHGWQIQKNALTVQEVFQESLKKVLKHVPEIKGCSRTDTGVHANNYFISSKIDSKISIKRLKLAVNRYLPVDIVVKDCFEVSDNFHARYSCIGKEYVYKIWNDKIRNPFLSKHALFYWNNLEVDFLNKAAKIFIGKRNFKSFCTVDKRNSENMIRKVEYFDVYKEKNNIVIFRVKADGFLYNMVRIMVGTLLKINKNKNINLEEILNSQNRKLSGPTAPACGLYLNKLFYEEF</sequence>
<dbReference type="KEGG" id="ptrh:RsTaC01_0726"/>
<reference evidence="9" key="1">
    <citation type="journal article" date="2023" name="ISME J.">
        <title>Emergence of putative energy parasites within Clostridia revealed by genome analysis of a novel endosymbiotic clade.</title>
        <authorList>
            <person name="Takahashi K."/>
            <person name="Kuwahara H."/>
            <person name="Horikawa Y."/>
            <person name="Izawa K."/>
            <person name="Kato D."/>
            <person name="Inagaki T."/>
            <person name="Yuki M."/>
            <person name="Ohkuma M."/>
            <person name="Hongoh Y."/>
        </authorList>
    </citation>
    <scope>NUCLEOTIDE SEQUENCE</scope>
    <source>
        <strain evidence="9">RsTa-C01</strain>
    </source>
</reference>
<comment type="caution">
    <text evidence="4">Lacks conserved residue(s) required for the propagation of feature annotation.</text>
</comment>
<feature type="domain" description="Pseudouridine synthase I TruA alpha/beta" evidence="8">
    <location>
        <begin position="10"/>
        <end position="105"/>
    </location>
</feature>
<dbReference type="NCBIfam" id="TIGR00071">
    <property type="entry name" value="hisT_truA"/>
    <property type="match status" value="1"/>
</dbReference>
<evidence type="ECO:0000256" key="3">
    <source>
        <dbReference type="ARBA" id="ARBA00023235"/>
    </source>
</evidence>
<dbReference type="Gene3D" id="3.30.70.580">
    <property type="entry name" value="Pseudouridine synthase I, catalytic domain, N-terminal subdomain"/>
    <property type="match status" value="1"/>
</dbReference>